<dbReference type="Pfam" id="PF00633">
    <property type="entry name" value="HHH"/>
    <property type="match status" value="1"/>
</dbReference>
<evidence type="ECO:0000256" key="1">
    <source>
        <dbReference type="ARBA" id="ARBA00022763"/>
    </source>
</evidence>
<dbReference type="GO" id="GO:0006281">
    <property type="term" value="P:DNA repair"/>
    <property type="evidence" value="ECO:0007669"/>
    <property type="project" value="UniProtKB-KW"/>
</dbReference>
<keyword evidence="2" id="KW-0234">DNA repair</keyword>
<dbReference type="Gramene" id="Pp3c17_9600V3.2">
    <property type="protein sequence ID" value="Pp3c17_9600V3.2"/>
    <property type="gene ID" value="Pp3c17_9600"/>
</dbReference>
<protein>
    <submittedName>
        <fullName evidence="3">Uncharacterized protein</fullName>
    </submittedName>
</protein>
<dbReference type="EMBL" id="ABEU02000017">
    <property type="status" value="NOT_ANNOTATED_CDS"/>
    <property type="molecule type" value="Genomic_DNA"/>
</dbReference>
<dbReference type="Gene3D" id="1.10.150.280">
    <property type="entry name" value="AF1531-like domain"/>
    <property type="match status" value="1"/>
</dbReference>
<evidence type="ECO:0000256" key="2">
    <source>
        <dbReference type="ARBA" id="ARBA00023204"/>
    </source>
</evidence>
<dbReference type="Proteomes" id="UP000006727">
    <property type="component" value="Chromosome 17"/>
</dbReference>
<reference evidence="3 4" key="2">
    <citation type="journal article" date="2018" name="Plant J.">
        <title>The Physcomitrella patens chromosome-scale assembly reveals moss genome structure and evolution.</title>
        <authorList>
            <person name="Lang D."/>
            <person name="Ullrich K.K."/>
            <person name="Murat F."/>
            <person name="Fuchs J."/>
            <person name="Jenkins J."/>
            <person name="Haas F.B."/>
            <person name="Piednoel M."/>
            <person name="Gundlach H."/>
            <person name="Van Bel M."/>
            <person name="Meyberg R."/>
            <person name="Vives C."/>
            <person name="Morata J."/>
            <person name="Symeonidi A."/>
            <person name="Hiss M."/>
            <person name="Muchero W."/>
            <person name="Kamisugi Y."/>
            <person name="Saleh O."/>
            <person name="Blanc G."/>
            <person name="Decker E.L."/>
            <person name="van Gessel N."/>
            <person name="Grimwood J."/>
            <person name="Hayes R.D."/>
            <person name="Graham S.W."/>
            <person name="Gunter L.E."/>
            <person name="McDaniel S.F."/>
            <person name="Hoernstein S.N.W."/>
            <person name="Larsson A."/>
            <person name="Li F.W."/>
            <person name="Perroud P.F."/>
            <person name="Phillips J."/>
            <person name="Ranjan P."/>
            <person name="Rokshar D.S."/>
            <person name="Rothfels C.J."/>
            <person name="Schneider L."/>
            <person name="Shu S."/>
            <person name="Stevenson D.W."/>
            <person name="Thummler F."/>
            <person name="Tillich M."/>
            <person name="Villarreal Aguilar J.C."/>
            <person name="Widiez T."/>
            <person name="Wong G.K."/>
            <person name="Wymore A."/>
            <person name="Zhang Y."/>
            <person name="Zimmer A.D."/>
            <person name="Quatrano R.S."/>
            <person name="Mayer K.F.X."/>
            <person name="Goodstein D."/>
            <person name="Casacuberta J.M."/>
            <person name="Vandepoele K."/>
            <person name="Reski R."/>
            <person name="Cuming A.C."/>
            <person name="Tuskan G.A."/>
            <person name="Maumus F."/>
            <person name="Salse J."/>
            <person name="Schmutz J."/>
            <person name="Rensing S.A."/>
        </authorList>
    </citation>
    <scope>NUCLEOTIDE SEQUENCE [LARGE SCALE GENOMIC DNA]</scope>
    <source>
        <strain evidence="3 4">cv. Gransden 2004</strain>
    </source>
</reference>
<dbReference type="AlphaFoldDB" id="A0A7I4BGB4"/>
<accession>A0A7I4BGB4</accession>
<evidence type="ECO:0000313" key="3">
    <source>
        <dbReference type="EnsemblPlants" id="Pp3c17_9600V3.1"/>
    </source>
</evidence>
<dbReference type="GO" id="GO:0140097">
    <property type="term" value="F:catalytic activity, acting on DNA"/>
    <property type="evidence" value="ECO:0007669"/>
    <property type="project" value="UniProtKB-ARBA"/>
</dbReference>
<dbReference type="InterPro" id="IPR000445">
    <property type="entry name" value="HhH_motif"/>
</dbReference>
<dbReference type="InterPro" id="IPR010994">
    <property type="entry name" value="RuvA_2-like"/>
</dbReference>
<organism evidence="3 4">
    <name type="scientific">Physcomitrium patens</name>
    <name type="common">Spreading-leaved earth moss</name>
    <name type="synonym">Physcomitrella patens</name>
    <dbReference type="NCBI Taxonomy" id="3218"/>
    <lineage>
        <taxon>Eukaryota</taxon>
        <taxon>Viridiplantae</taxon>
        <taxon>Streptophyta</taxon>
        <taxon>Embryophyta</taxon>
        <taxon>Bryophyta</taxon>
        <taxon>Bryophytina</taxon>
        <taxon>Bryopsida</taxon>
        <taxon>Funariidae</taxon>
        <taxon>Funariales</taxon>
        <taxon>Funariaceae</taxon>
        <taxon>Physcomitrium</taxon>
    </lineage>
</organism>
<reference evidence="3 4" key="1">
    <citation type="journal article" date="2008" name="Science">
        <title>The Physcomitrella genome reveals evolutionary insights into the conquest of land by plants.</title>
        <authorList>
            <person name="Rensing S."/>
            <person name="Lang D."/>
            <person name="Zimmer A."/>
            <person name="Terry A."/>
            <person name="Salamov A."/>
            <person name="Shapiro H."/>
            <person name="Nishiyama T."/>
            <person name="Perroud P.-F."/>
            <person name="Lindquist E."/>
            <person name="Kamisugi Y."/>
            <person name="Tanahashi T."/>
            <person name="Sakakibara K."/>
            <person name="Fujita T."/>
            <person name="Oishi K."/>
            <person name="Shin-I T."/>
            <person name="Kuroki Y."/>
            <person name="Toyoda A."/>
            <person name="Suzuki Y."/>
            <person name="Hashimoto A."/>
            <person name="Yamaguchi K."/>
            <person name="Sugano A."/>
            <person name="Kohara Y."/>
            <person name="Fujiyama A."/>
            <person name="Anterola A."/>
            <person name="Aoki S."/>
            <person name="Ashton N."/>
            <person name="Barbazuk W.B."/>
            <person name="Barker E."/>
            <person name="Bennetzen J."/>
            <person name="Bezanilla M."/>
            <person name="Blankenship R."/>
            <person name="Cho S.H."/>
            <person name="Dutcher S."/>
            <person name="Estelle M."/>
            <person name="Fawcett J.A."/>
            <person name="Gundlach H."/>
            <person name="Hanada K."/>
            <person name="Heyl A."/>
            <person name="Hicks K.A."/>
            <person name="Hugh J."/>
            <person name="Lohr M."/>
            <person name="Mayer K."/>
            <person name="Melkozernov A."/>
            <person name="Murata T."/>
            <person name="Nelson D."/>
            <person name="Pils B."/>
            <person name="Prigge M."/>
            <person name="Reiss B."/>
            <person name="Renner T."/>
            <person name="Rombauts S."/>
            <person name="Rushton P."/>
            <person name="Sanderfoot A."/>
            <person name="Schween G."/>
            <person name="Shiu S.-H."/>
            <person name="Stueber K."/>
            <person name="Theodoulou F.L."/>
            <person name="Tu H."/>
            <person name="Van de Peer Y."/>
            <person name="Verrier P.J."/>
            <person name="Waters E."/>
            <person name="Wood A."/>
            <person name="Yang L."/>
            <person name="Cove D."/>
            <person name="Cuming A."/>
            <person name="Hasebe M."/>
            <person name="Lucas S."/>
            <person name="Mishler D.B."/>
            <person name="Reski R."/>
            <person name="Grigoriev I."/>
            <person name="Quatrano R.S."/>
            <person name="Boore J.L."/>
        </authorList>
    </citation>
    <scope>NUCLEOTIDE SEQUENCE [LARGE SCALE GENOMIC DNA]</scope>
    <source>
        <strain evidence="3 4">cv. Gransden 2004</strain>
    </source>
</reference>
<dbReference type="GO" id="GO:0016787">
    <property type="term" value="F:hydrolase activity"/>
    <property type="evidence" value="ECO:0007669"/>
    <property type="project" value="UniProtKB-ARBA"/>
</dbReference>
<evidence type="ECO:0000313" key="4">
    <source>
        <dbReference type="Proteomes" id="UP000006727"/>
    </source>
</evidence>
<keyword evidence="1" id="KW-0227">DNA damage</keyword>
<dbReference type="Gramene" id="Pp3c17_9600V3.1">
    <property type="protein sequence ID" value="Pp3c17_9600V3.1"/>
    <property type="gene ID" value="Pp3c17_9600"/>
</dbReference>
<name>A0A7I4BGB4_PHYPA</name>
<keyword evidence="4" id="KW-1185">Reference proteome</keyword>
<dbReference type="SUPFAM" id="SSF47781">
    <property type="entry name" value="RuvA domain 2-like"/>
    <property type="match status" value="1"/>
</dbReference>
<dbReference type="EnsemblPlants" id="Pp3c17_9600V3.1">
    <property type="protein sequence ID" value="Pp3c17_9600V3.1"/>
    <property type="gene ID" value="Pp3c17_9600"/>
</dbReference>
<dbReference type="InParanoid" id="A0A7I4BGB4"/>
<reference evidence="3" key="3">
    <citation type="submission" date="2020-12" db="UniProtKB">
        <authorList>
            <consortium name="EnsemblPlants"/>
        </authorList>
    </citation>
    <scope>IDENTIFICATION</scope>
</reference>
<dbReference type="GO" id="GO:0003677">
    <property type="term" value="F:DNA binding"/>
    <property type="evidence" value="ECO:0007669"/>
    <property type="project" value="InterPro"/>
</dbReference>
<sequence length="67" mass="7701">MSREELLQLKGIGPKRAADILELRENCEEPFKLQDLENIGLSDRQLLQNNKSLEMEVSACARLFLNQ</sequence>
<dbReference type="EnsemblPlants" id="Pp3c17_9600V3.2">
    <property type="protein sequence ID" value="Pp3c17_9600V3.2"/>
    <property type="gene ID" value="Pp3c17_9600"/>
</dbReference>
<proteinExistence type="predicted"/>